<gene>
    <name evidence="3" type="ORF">E4099_31580</name>
</gene>
<keyword evidence="2" id="KW-0812">Transmembrane</keyword>
<keyword evidence="4" id="KW-1185">Reference proteome</keyword>
<evidence type="ECO:0000256" key="1">
    <source>
        <dbReference type="SAM" id="MobiDB-lite"/>
    </source>
</evidence>
<evidence type="ECO:0000256" key="2">
    <source>
        <dbReference type="SAM" id="Phobius"/>
    </source>
</evidence>
<feature type="region of interest" description="Disordered" evidence="1">
    <location>
        <begin position="193"/>
        <end position="212"/>
    </location>
</feature>
<evidence type="ECO:0000313" key="4">
    <source>
        <dbReference type="Proteomes" id="UP000297948"/>
    </source>
</evidence>
<dbReference type="EMBL" id="SRID01000621">
    <property type="protein sequence ID" value="TGA84160.1"/>
    <property type="molecule type" value="Genomic_DNA"/>
</dbReference>
<dbReference type="OrthoDB" id="4226222at2"/>
<reference evidence="3 4" key="1">
    <citation type="submission" date="2019-03" db="EMBL/GenBank/DDBJ databases">
        <authorList>
            <person name="Gonzalez-Pimentel J.L."/>
        </authorList>
    </citation>
    <scope>NUCLEOTIDE SEQUENCE [LARGE SCALE GENOMIC DNA]</scope>
    <source>
        <strain evidence="3 4">JCM 31289</strain>
    </source>
</reference>
<accession>A0A4Z0FQT8</accession>
<protein>
    <recommendedName>
        <fullName evidence="5">Integral membrane protein</fullName>
    </recommendedName>
</protein>
<evidence type="ECO:0008006" key="5">
    <source>
        <dbReference type="Google" id="ProtNLM"/>
    </source>
</evidence>
<keyword evidence="2" id="KW-0472">Membrane</keyword>
<comment type="caution">
    <text evidence="3">The sequence shown here is derived from an EMBL/GenBank/DDBJ whole genome shotgun (WGS) entry which is preliminary data.</text>
</comment>
<organism evidence="3 4">
    <name type="scientific">Streptomyces palmae</name>
    <dbReference type="NCBI Taxonomy" id="1701085"/>
    <lineage>
        <taxon>Bacteria</taxon>
        <taxon>Bacillati</taxon>
        <taxon>Actinomycetota</taxon>
        <taxon>Actinomycetes</taxon>
        <taxon>Kitasatosporales</taxon>
        <taxon>Streptomycetaceae</taxon>
        <taxon>Streptomyces</taxon>
    </lineage>
</organism>
<proteinExistence type="predicted"/>
<feature type="transmembrane region" description="Helical" evidence="2">
    <location>
        <begin position="120"/>
        <end position="136"/>
    </location>
</feature>
<dbReference type="Proteomes" id="UP000297948">
    <property type="component" value="Unassembled WGS sequence"/>
</dbReference>
<dbReference type="RefSeq" id="WP_135342519.1">
    <property type="nucleotide sequence ID" value="NZ_JBHLTX010000028.1"/>
</dbReference>
<sequence length="212" mass="22508">MSKRQVRKMLRQMASGEPVQVVSSMASTKKLARLAFFAQQFGYEYADVGQGGGPQGNGLVMLLVPDLGPQARARAAQNWAHYPNAADGVSLPPLIPEAVELLKARIKFDLAQRFAEKQQIVVSIVVVTVATAAIAFKVRAHPIGLVVVGVVWAALMALVPAGQAVNRRNKARYAALLQAAGYTQVTDQSGRARYVPPGGQLPGHGNPFATGA</sequence>
<name>A0A4Z0FQT8_9ACTN</name>
<feature type="transmembrane region" description="Helical" evidence="2">
    <location>
        <begin position="142"/>
        <end position="162"/>
    </location>
</feature>
<evidence type="ECO:0000313" key="3">
    <source>
        <dbReference type="EMBL" id="TGA84160.1"/>
    </source>
</evidence>
<keyword evidence="2" id="KW-1133">Transmembrane helix</keyword>
<dbReference type="AlphaFoldDB" id="A0A4Z0FQT8"/>